<dbReference type="Proteomes" id="UP000598775">
    <property type="component" value="Unassembled WGS sequence"/>
</dbReference>
<evidence type="ECO:0000313" key="1">
    <source>
        <dbReference type="EMBL" id="GGF13086.1"/>
    </source>
</evidence>
<sequence length="53" mass="5912">MLLLLLLQRLWLRQSDCWSGDSGMRIVAAAAAHVRVGMRYGMRGVARVLSVRA</sequence>
<accession>A0A917ETD2</accession>
<keyword evidence="2" id="KW-1185">Reference proteome</keyword>
<name>A0A917ETD2_9MICO</name>
<protein>
    <submittedName>
        <fullName evidence="1">Uncharacterized protein</fullName>
    </submittedName>
</protein>
<gene>
    <name evidence="1" type="ORF">GCM10011399_03740</name>
</gene>
<evidence type="ECO:0000313" key="2">
    <source>
        <dbReference type="Proteomes" id="UP000598775"/>
    </source>
</evidence>
<dbReference type="EMBL" id="BMGP01000001">
    <property type="protein sequence ID" value="GGF13086.1"/>
    <property type="molecule type" value="Genomic_DNA"/>
</dbReference>
<comment type="caution">
    <text evidence="1">The sequence shown here is derived from an EMBL/GenBank/DDBJ whole genome shotgun (WGS) entry which is preliminary data.</text>
</comment>
<reference evidence="1 2" key="1">
    <citation type="journal article" date="2014" name="Int. J. Syst. Evol. Microbiol.">
        <title>Complete genome sequence of Corynebacterium casei LMG S-19264T (=DSM 44701T), isolated from a smear-ripened cheese.</title>
        <authorList>
            <consortium name="US DOE Joint Genome Institute (JGI-PGF)"/>
            <person name="Walter F."/>
            <person name="Albersmeier A."/>
            <person name="Kalinowski J."/>
            <person name="Ruckert C."/>
        </authorList>
    </citation>
    <scope>NUCLEOTIDE SEQUENCE [LARGE SCALE GENOMIC DNA]</scope>
    <source>
        <strain evidence="1 2">CGMCC 1.12976</strain>
    </source>
</reference>
<organism evidence="1 2">
    <name type="scientific">Subtercola lobariae</name>
    <dbReference type="NCBI Taxonomy" id="1588641"/>
    <lineage>
        <taxon>Bacteria</taxon>
        <taxon>Bacillati</taxon>
        <taxon>Actinomycetota</taxon>
        <taxon>Actinomycetes</taxon>
        <taxon>Micrococcales</taxon>
        <taxon>Microbacteriaceae</taxon>
        <taxon>Subtercola</taxon>
    </lineage>
</organism>
<proteinExistence type="predicted"/>
<dbReference type="AlphaFoldDB" id="A0A917ETD2"/>